<dbReference type="InterPro" id="IPR000742">
    <property type="entry name" value="EGF"/>
</dbReference>
<dbReference type="AlphaFoldDB" id="A0A0N4WZN0"/>
<reference evidence="5" key="1">
    <citation type="submission" date="2017-02" db="UniProtKB">
        <authorList>
            <consortium name="WormBaseParasite"/>
        </authorList>
    </citation>
    <scope>IDENTIFICATION</scope>
</reference>
<name>A0A0N4WZN0_HAEPC</name>
<feature type="domain" description="EGF-like" evidence="1 2">
    <location>
        <begin position="5"/>
        <end position="16"/>
    </location>
</feature>
<dbReference type="WBParaSite" id="HPLM_0001741101-mRNA-1">
    <property type="protein sequence ID" value="HPLM_0001741101-mRNA-1"/>
    <property type="gene ID" value="HPLM_0001741101"/>
</dbReference>
<evidence type="ECO:0000259" key="2">
    <source>
        <dbReference type="PROSITE" id="PS01186"/>
    </source>
</evidence>
<proteinExistence type="predicted"/>
<organism evidence="5">
    <name type="scientific">Haemonchus placei</name>
    <name type="common">Barber's pole worm</name>
    <dbReference type="NCBI Taxonomy" id="6290"/>
    <lineage>
        <taxon>Eukaryota</taxon>
        <taxon>Metazoa</taxon>
        <taxon>Ecdysozoa</taxon>
        <taxon>Nematoda</taxon>
        <taxon>Chromadorea</taxon>
        <taxon>Rhabditida</taxon>
        <taxon>Rhabditina</taxon>
        <taxon>Rhabditomorpha</taxon>
        <taxon>Strongyloidea</taxon>
        <taxon>Trichostrongylidae</taxon>
        <taxon>Haemonchus</taxon>
    </lineage>
</organism>
<keyword evidence="4" id="KW-1185">Reference proteome</keyword>
<dbReference type="PROSITE" id="PS01186">
    <property type="entry name" value="EGF_2"/>
    <property type="match status" value="1"/>
</dbReference>
<dbReference type="EMBL" id="UZAF01019950">
    <property type="protein sequence ID" value="VDO64981.1"/>
    <property type="molecule type" value="Genomic_DNA"/>
</dbReference>
<dbReference type="Proteomes" id="UP000268014">
    <property type="component" value="Unassembled WGS sequence"/>
</dbReference>
<dbReference type="OMA" id="TMITANN"/>
<sequence>MDQGCRCPPGFLGASCEPVQCVPGTSHSFYEETEKQSLYVLVTYNSFMNATIVKNKDDPIVAVCQAVRNLTIPSLYWSIDAPLVNKILTGQDTTVQECVDDAKSMCDPPSSCDPNTLTIENINSIIDQSQPNSQVLIITNSALNQTLSADETIKKAIARRIKAISQIINFISNNYAPVAVRPAKTVQQFHYTVDRRNKFYIAFRSLGIEPEDITFTTQPTGLTLEQDTGFWKLYSAQEKSGKTNFTLQYTGSASDFNVQVLSPSVLNTFAAVSSSDSVDASSPYGTIGAQRTVVARVLNGNTPVTENLSVNMSAGIQFTPDVKERSDCQFSVSLGTVECKESSYGVLSVVSSDGKGSAVPFLCSNEVRISKDNQMNRLSGQQLATLDGSPKCSSELKDSPLVEVLPLKRTFTIIARNVKDTSNIDGSTVDNVFIYPNNILDYLVSYLTENPGYYTTYLANIFPFENPNAAYQTPDLTSFITYVMKTVHSATENNRKARFNYSVALQNSLFVHESYTGTL</sequence>
<evidence type="ECO:0000313" key="5">
    <source>
        <dbReference type="WBParaSite" id="HPLM_0001741101-mRNA-1"/>
    </source>
</evidence>
<evidence type="ECO:0000313" key="3">
    <source>
        <dbReference type="EMBL" id="VDO64981.1"/>
    </source>
</evidence>
<reference evidence="3 4" key="2">
    <citation type="submission" date="2018-11" db="EMBL/GenBank/DDBJ databases">
        <authorList>
            <consortium name="Pathogen Informatics"/>
        </authorList>
    </citation>
    <scope>NUCLEOTIDE SEQUENCE [LARGE SCALE GENOMIC DNA]</scope>
    <source>
        <strain evidence="3 4">MHpl1</strain>
    </source>
</reference>
<accession>A0A0N4WZN0</accession>
<gene>
    <name evidence="3" type="ORF">HPLM_LOCUS17405</name>
</gene>
<evidence type="ECO:0000313" key="4">
    <source>
        <dbReference type="Proteomes" id="UP000268014"/>
    </source>
</evidence>
<protein>
    <submittedName>
        <fullName evidence="5">EGF-like domain-containing protein</fullName>
    </submittedName>
</protein>
<dbReference type="PROSITE" id="PS00022">
    <property type="entry name" value="EGF_1"/>
    <property type="match status" value="1"/>
</dbReference>
<dbReference type="OrthoDB" id="5805496at2759"/>
<evidence type="ECO:0000259" key="1">
    <source>
        <dbReference type="PROSITE" id="PS00022"/>
    </source>
</evidence>